<dbReference type="EMBL" id="JAKFHA010000018">
    <property type="protein sequence ID" value="MCF2530767.1"/>
    <property type="molecule type" value="Genomic_DNA"/>
</dbReference>
<protein>
    <submittedName>
        <fullName evidence="2">PadR family transcriptional regulator</fullName>
    </submittedName>
</protein>
<dbReference type="Pfam" id="PF03551">
    <property type="entry name" value="PadR"/>
    <property type="match status" value="1"/>
</dbReference>
<organism evidence="2 3">
    <name type="scientific">Yinghuangia soli</name>
    <dbReference type="NCBI Taxonomy" id="2908204"/>
    <lineage>
        <taxon>Bacteria</taxon>
        <taxon>Bacillati</taxon>
        <taxon>Actinomycetota</taxon>
        <taxon>Actinomycetes</taxon>
        <taxon>Kitasatosporales</taxon>
        <taxon>Streptomycetaceae</taxon>
        <taxon>Yinghuangia</taxon>
    </lineage>
</organism>
<dbReference type="PANTHER" id="PTHR33169:SF27">
    <property type="entry name" value="TRANSCRIPTIONAL REGULATOR PADR FAMILY PROTEIN"/>
    <property type="match status" value="1"/>
</dbReference>
<name>A0AA41Q3X8_9ACTN</name>
<dbReference type="InterPro" id="IPR005149">
    <property type="entry name" value="Tscrpt_reg_PadR_N"/>
</dbReference>
<dbReference type="InterPro" id="IPR052509">
    <property type="entry name" value="Metal_resp_DNA-bind_regulator"/>
</dbReference>
<comment type="caution">
    <text evidence="2">The sequence shown here is derived from an EMBL/GenBank/DDBJ whole genome shotgun (WGS) entry which is preliminary data.</text>
</comment>
<reference evidence="2" key="1">
    <citation type="submission" date="2022-01" db="EMBL/GenBank/DDBJ databases">
        <title>Genome-Based Taxonomic Classification of the Phylum Actinobacteria.</title>
        <authorList>
            <person name="Gao Y."/>
        </authorList>
    </citation>
    <scope>NUCLEOTIDE SEQUENCE</scope>
    <source>
        <strain evidence="2">KLBMP 8922</strain>
    </source>
</reference>
<sequence length="191" mass="20870">MPRRALDNPIVLAVLGLLLEQPSHPHHLLNQLRQRSDTHAAAVTRGTLYNTVAALADADWIAEQTRERAGNRPERTVYALTPAGHAELVRRLDTLIRNPEHEFTPFLGAVSYLGALGRDGALAALAERTERLSARTESDTARLARTLAADVPRLHVIEAEYALALARAEIAWLDSVADDIRTGALTWPAPA</sequence>
<accession>A0AA41Q3X8</accession>
<keyword evidence="3" id="KW-1185">Reference proteome</keyword>
<evidence type="ECO:0000313" key="2">
    <source>
        <dbReference type="EMBL" id="MCF2530767.1"/>
    </source>
</evidence>
<dbReference type="SUPFAM" id="SSF46785">
    <property type="entry name" value="Winged helix' DNA-binding domain"/>
    <property type="match status" value="1"/>
</dbReference>
<dbReference type="Gene3D" id="1.10.10.10">
    <property type="entry name" value="Winged helix-like DNA-binding domain superfamily/Winged helix DNA-binding domain"/>
    <property type="match status" value="1"/>
</dbReference>
<evidence type="ECO:0000259" key="1">
    <source>
        <dbReference type="Pfam" id="PF03551"/>
    </source>
</evidence>
<gene>
    <name evidence="2" type="ORF">LZ495_26610</name>
</gene>
<proteinExistence type="predicted"/>
<dbReference type="InterPro" id="IPR036388">
    <property type="entry name" value="WH-like_DNA-bd_sf"/>
</dbReference>
<dbReference type="PANTHER" id="PTHR33169">
    <property type="entry name" value="PADR-FAMILY TRANSCRIPTIONAL REGULATOR"/>
    <property type="match status" value="1"/>
</dbReference>
<dbReference type="InterPro" id="IPR036390">
    <property type="entry name" value="WH_DNA-bd_sf"/>
</dbReference>
<dbReference type="RefSeq" id="WP_235055427.1">
    <property type="nucleotide sequence ID" value="NZ_JAKFHA010000018.1"/>
</dbReference>
<dbReference type="Proteomes" id="UP001165378">
    <property type="component" value="Unassembled WGS sequence"/>
</dbReference>
<evidence type="ECO:0000313" key="3">
    <source>
        <dbReference type="Proteomes" id="UP001165378"/>
    </source>
</evidence>
<feature type="domain" description="Transcription regulator PadR N-terminal" evidence="1">
    <location>
        <begin position="14"/>
        <end position="88"/>
    </location>
</feature>
<dbReference type="AlphaFoldDB" id="A0AA41Q3X8"/>